<sequence length="220" mass="24321">MSPWTLAQRLAAFVTLPAMILLGVGWFWLDDPALFLKEGHTVETVSVLLLLQGVLCWFAVHGREGWREWQIPALLVLFAAREMDFDKRLTDSGLLKLRTYTGDAPLDDKLLGAGAILFSLLVIWRILRRNAPGWWRALRQGQPYALAILLAAALTVAGKTLDGLGRKLLDFGITLAPHLDARAGQAEEWLELAAWWLLGLSIALLPAARAQGPRAAPTRD</sequence>
<evidence type="ECO:0000313" key="2">
    <source>
        <dbReference type="EMBL" id="SDK92166.1"/>
    </source>
</evidence>
<reference evidence="3" key="1">
    <citation type="submission" date="2016-10" db="EMBL/GenBank/DDBJ databases">
        <authorList>
            <person name="Varghese N."/>
            <person name="Submissions S."/>
        </authorList>
    </citation>
    <scope>NUCLEOTIDE SEQUENCE [LARGE SCALE GENOMIC DNA]</scope>
    <source>
        <strain evidence="3">CGMCC 1.7655</strain>
    </source>
</reference>
<dbReference type="AlphaFoldDB" id="A0A1G9FUR1"/>
<evidence type="ECO:0000313" key="3">
    <source>
        <dbReference type="Proteomes" id="UP000199555"/>
    </source>
</evidence>
<dbReference type="Proteomes" id="UP000199555">
    <property type="component" value="Unassembled WGS sequence"/>
</dbReference>
<evidence type="ECO:0000256" key="1">
    <source>
        <dbReference type="SAM" id="Phobius"/>
    </source>
</evidence>
<protein>
    <submittedName>
        <fullName evidence="2">Uncharacterized protein</fullName>
    </submittedName>
</protein>
<keyword evidence="1" id="KW-1133">Transmembrane helix</keyword>
<feature type="transmembrane region" description="Helical" evidence="1">
    <location>
        <begin position="110"/>
        <end position="127"/>
    </location>
</feature>
<keyword evidence="3" id="KW-1185">Reference proteome</keyword>
<accession>A0A1G9FUR1</accession>
<name>A0A1G9FUR1_9RHOB</name>
<dbReference type="OrthoDB" id="269771at2"/>
<feature type="transmembrane region" description="Helical" evidence="1">
    <location>
        <begin position="6"/>
        <end position="29"/>
    </location>
</feature>
<dbReference type="EMBL" id="FNGE01000004">
    <property type="protein sequence ID" value="SDK92166.1"/>
    <property type="molecule type" value="Genomic_DNA"/>
</dbReference>
<dbReference type="STRING" id="525640.SAMN04487971_104103"/>
<gene>
    <name evidence="2" type="ORF">SAMN04487971_104103</name>
</gene>
<proteinExistence type="predicted"/>
<organism evidence="2 3">
    <name type="scientific">Paracoccus chinensis</name>
    <dbReference type="NCBI Taxonomy" id="525640"/>
    <lineage>
        <taxon>Bacteria</taxon>
        <taxon>Pseudomonadati</taxon>
        <taxon>Pseudomonadota</taxon>
        <taxon>Alphaproteobacteria</taxon>
        <taxon>Rhodobacterales</taxon>
        <taxon>Paracoccaceae</taxon>
        <taxon>Paracoccus</taxon>
    </lineage>
</organism>
<keyword evidence="1" id="KW-0472">Membrane</keyword>
<keyword evidence="1" id="KW-0812">Transmembrane</keyword>
<dbReference type="RefSeq" id="WP_090753859.1">
    <property type="nucleotide sequence ID" value="NZ_FNGE01000004.1"/>
</dbReference>